<feature type="transmembrane region" description="Helical" evidence="6">
    <location>
        <begin position="441"/>
        <end position="461"/>
    </location>
</feature>
<dbReference type="InterPro" id="IPR050833">
    <property type="entry name" value="Poly_Biosynth_Transport"/>
</dbReference>
<dbReference type="PATRIC" id="fig|1434120.4.peg.687"/>
<dbReference type="HOGENOM" id="CLU_022017_7_5_2"/>
<feature type="transmembrane region" description="Helical" evidence="6">
    <location>
        <begin position="175"/>
        <end position="197"/>
    </location>
</feature>
<evidence type="ECO:0000256" key="6">
    <source>
        <dbReference type="SAM" id="Phobius"/>
    </source>
</evidence>
<keyword evidence="3 6" id="KW-0812">Transmembrane</keyword>
<feature type="transmembrane region" description="Helical" evidence="6">
    <location>
        <begin position="119"/>
        <end position="136"/>
    </location>
</feature>
<dbReference type="RefSeq" id="WP_048174467.1">
    <property type="nucleotide sequence ID" value="NZ_CP009506.1"/>
</dbReference>
<feature type="transmembrane region" description="Helical" evidence="6">
    <location>
        <begin position="328"/>
        <end position="348"/>
    </location>
</feature>
<feature type="transmembrane region" description="Helical" evidence="6">
    <location>
        <begin position="213"/>
        <end position="233"/>
    </location>
</feature>
<feature type="transmembrane region" description="Helical" evidence="6">
    <location>
        <begin position="39"/>
        <end position="58"/>
    </location>
</feature>
<dbReference type="AlphaFoldDB" id="A0A0E3P1S1"/>
<evidence type="ECO:0000256" key="3">
    <source>
        <dbReference type="ARBA" id="ARBA00022692"/>
    </source>
</evidence>
<evidence type="ECO:0000256" key="2">
    <source>
        <dbReference type="ARBA" id="ARBA00022475"/>
    </source>
</evidence>
<evidence type="ECO:0000313" key="7">
    <source>
        <dbReference type="EMBL" id="AKB27249.1"/>
    </source>
</evidence>
<dbReference type="Proteomes" id="UP000033111">
    <property type="component" value="Chromosome"/>
</dbReference>
<evidence type="ECO:0000256" key="5">
    <source>
        <dbReference type="ARBA" id="ARBA00023136"/>
    </source>
</evidence>
<keyword evidence="2" id="KW-1003">Cell membrane</keyword>
<comment type="subcellular location">
    <subcellularLocation>
        <location evidence="1">Cell membrane</location>
        <topology evidence="1">Multi-pass membrane protein</topology>
    </subcellularLocation>
</comment>
<keyword evidence="4 6" id="KW-1133">Transmembrane helix</keyword>
<name>A0A0E3P1S1_9EURY</name>
<dbReference type="GO" id="GO:0005886">
    <property type="term" value="C:plasma membrane"/>
    <property type="evidence" value="ECO:0007669"/>
    <property type="project" value="UniProtKB-SubCell"/>
</dbReference>
<accession>A0A0E3P1S1</accession>
<feature type="transmembrane region" description="Helical" evidence="6">
    <location>
        <begin position="148"/>
        <end position="169"/>
    </location>
</feature>
<feature type="transmembrane region" description="Helical" evidence="6">
    <location>
        <begin position="253"/>
        <end position="276"/>
    </location>
</feature>
<reference evidence="7 8" key="1">
    <citation type="submission" date="2014-07" db="EMBL/GenBank/DDBJ databases">
        <title>Methanogenic archaea and the global carbon cycle.</title>
        <authorList>
            <person name="Henriksen J.R."/>
            <person name="Luke J."/>
            <person name="Reinhart S."/>
            <person name="Benedict M.N."/>
            <person name="Youngblut N.D."/>
            <person name="Metcalf M.E."/>
            <person name="Whitaker R.J."/>
            <person name="Metcalf W.W."/>
        </authorList>
    </citation>
    <scope>NUCLEOTIDE SEQUENCE [LARGE SCALE GENOMIC DNA]</scope>
    <source>
        <strain evidence="7 8">T4/M</strain>
    </source>
</reference>
<dbReference type="EMBL" id="CP009506">
    <property type="protein sequence ID" value="AKB27249.1"/>
    <property type="molecule type" value="Genomic_DNA"/>
</dbReference>
<dbReference type="KEGG" id="msw:MSSIT_0530"/>
<feature type="transmembrane region" description="Helical" evidence="6">
    <location>
        <begin position="288"/>
        <end position="316"/>
    </location>
</feature>
<gene>
    <name evidence="7" type="ORF">MSSIT_0530</name>
</gene>
<proteinExistence type="predicted"/>
<feature type="transmembrane region" description="Helical" evidence="6">
    <location>
        <begin position="79"/>
        <end position="103"/>
    </location>
</feature>
<dbReference type="PANTHER" id="PTHR30250">
    <property type="entry name" value="PST FAMILY PREDICTED COLANIC ACID TRANSPORTER"/>
    <property type="match status" value="1"/>
</dbReference>
<sequence length="480" mass="54127">MIRRFFRDSAIYTIPSILSNGISFFLIPLYTRVLSPSDYGALDMITVFGSLIAVTVALEISQAFSRFYRDEKTDEGKKVLASTALWFTILMFSGFLIVTLAFAQELSLIVIGIPGLDDVFRLGVIFIWMNGLFYLLRNQLRFELHSKAYSIVSIVQSLTTAGASVLLTYVFHFGIYGFLAGMIIGTATGTSIGFYYLKTTFQLRFDLTKLKTMLAFSIPLVPSSIAVFTNMYIDRLMINCYLSLKEVGLYGMSYRLANISTLVLVGFQTALIPLVYKHYQEPETPNQLATIFRAFLSIMIMIFLILSLFADVALWILTTPEYYAADKMVVFLVPAILLSQMYIFAPGIGISKKTYLYIWINVAGAILNILFNWLLIPQIGPIGAGIATLIGSAFVFGAYMYYSQKFYYVPHDWEAIASVVLVAVALVTIGLHIHLELYINLFIRGCLILLMLGVFLFFGILKWKEIVHVRNLVPARWSQR</sequence>
<evidence type="ECO:0000256" key="1">
    <source>
        <dbReference type="ARBA" id="ARBA00004651"/>
    </source>
</evidence>
<dbReference type="OrthoDB" id="19148at2157"/>
<feature type="transmembrane region" description="Helical" evidence="6">
    <location>
        <begin position="414"/>
        <end position="435"/>
    </location>
</feature>
<feature type="transmembrane region" description="Helical" evidence="6">
    <location>
        <begin position="12"/>
        <end position="33"/>
    </location>
</feature>
<feature type="transmembrane region" description="Helical" evidence="6">
    <location>
        <begin position="382"/>
        <end position="402"/>
    </location>
</feature>
<feature type="transmembrane region" description="Helical" evidence="6">
    <location>
        <begin position="355"/>
        <end position="376"/>
    </location>
</feature>
<organism evidence="7 8">
    <name type="scientific">Methanosarcina siciliae T4/M</name>
    <dbReference type="NCBI Taxonomy" id="1434120"/>
    <lineage>
        <taxon>Archaea</taxon>
        <taxon>Methanobacteriati</taxon>
        <taxon>Methanobacteriota</taxon>
        <taxon>Stenosarchaea group</taxon>
        <taxon>Methanomicrobia</taxon>
        <taxon>Methanosarcinales</taxon>
        <taxon>Methanosarcinaceae</taxon>
        <taxon>Methanosarcina</taxon>
    </lineage>
</organism>
<keyword evidence="8" id="KW-1185">Reference proteome</keyword>
<protein>
    <submittedName>
        <fullName evidence="7">Uncharacterized protein</fullName>
    </submittedName>
</protein>
<evidence type="ECO:0000256" key="4">
    <source>
        <dbReference type="ARBA" id="ARBA00022989"/>
    </source>
</evidence>
<dbReference type="GeneID" id="24859302"/>
<evidence type="ECO:0000313" key="8">
    <source>
        <dbReference type="Proteomes" id="UP000033111"/>
    </source>
</evidence>
<dbReference type="PANTHER" id="PTHR30250:SF11">
    <property type="entry name" value="O-ANTIGEN TRANSPORTER-RELATED"/>
    <property type="match status" value="1"/>
</dbReference>
<dbReference type="Pfam" id="PF13440">
    <property type="entry name" value="Polysacc_synt_3"/>
    <property type="match status" value="1"/>
</dbReference>
<keyword evidence="5 6" id="KW-0472">Membrane</keyword>